<gene>
    <name evidence="8" type="ORF">S01H1_58307</name>
</gene>
<feature type="non-terminal residue" evidence="8">
    <location>
        <position position="1"/>
    </location>
</feature>
<keyword evidence="4 6" id="KW-1133">Transmembrane helix</keyword>
<evidence type="ECO:0000313" key="8">
    <source>
        <dbReference type="EMBL" id="GAG18579.1"/>
    </source>
</evidence>
<keyword evidence="3 6" id="KW-0812">Transmembrane</keyword>
<accession>X0VJX0</accession>
<protein>
    <recommendedName>
        <fullName evidence="7">VTT domain-containing protein</fullName>
    </recommendedName>
</protein>
<evidence type="ECO:0000256" key="3">
    <source>
        <dbReference type="ARBA" id="ARBA00022692"/>
    </source>
</evidence>
<dbReference type="EMBL" id="BARS01038086">
    <property type="protein sequence ID" value="GAG18579.1"/>
    <property type="molecule type" value="Genomic_DNA"/>
</dbReference>
<dbReference type="PANTHER" id="PTHR42709:SF6">
    <property type="entry name" value="UNDECAPRENYL PHOSPHATE TRANSPORTER A"/>
    <property type="match status" value="1"/>
</dbReference>
<dbReference type="GO" id="GO:0005886">
    <property type="term" value="C:plasma membrane"/>
    <property type="evidence" value="ECO:0007669"/>
    <property type="project" value="UniProtKB-SubCell"/>
</dbReference>
<dbReference type="Pfam" id="PF09335">
    <property type="entry name" value="VTT_dom"/>
    <property type="match status" value="1"/>
</dbReference>
<feature type="transmembrane region" description="Helical" evidence="6">
    <location>
        <begin position="83"/>
        <end position="110"/>
    </location>
</feature>
<feature type="transmembrane region" description="Helical" evidence="6">
    <location>
        <begin position="52"/>
        <end position="77"/>
    </location>
</feature>
<evidence type="ECO:0000256" key="1">
    <source>
        <dbReference type="ARBA" id="ARBA00004651"/>
    </source>
</evidence>
<feature type="transmembrane region" description="Helical" evidence="6">
    <location>
        <begin position="22"/>
        <end position="40"/>
    </location>
</feature>
<dbReference type="PANTHER" id="PTHR42709">
    <property type="entry name" value="ALKALINE PHOSPHATASE LIKE PROTEIN"/>
    <property type="match status" value="1"/>
</dbReference>
<evidence type="ECO:0000256" key="6">
    <source>
        <dbReference type="SAM" id="Phobius"/>
    </source>
</evidence>
<reference evidence="8" key="1">
    <citation type="journal article" date="2014" name="Front. Microbiol.">
        <title>High frequency of phylogenetically diverse reductive dehalogenase-homologous genes in deep subseafloor sedimentary metagenomes.</title>
        <authorList>
            <person name="Kawai M."/>
            <person name="Futagami T."/>
            <person name="Toyoda A."/>
            <person name="Takaki Y."/>
            <person name="Nishi S."/>
            <person name="Hori S."/>
            <person name="Arai W."/>
            <person name="Tsubouchi T."/>
            <person name="Morono Y."/>
            <person name="Uchiyama I."/>
            <person name="Ito T."/>
            <person name="Fujiyama A."/>
            <person name="Inagaki F."/>
            <person name="Takami H."/>
        </authorList>
    </citation>
    <scope>NUCLEOTIDE SEQUENCE</scope>
    <source>
        <strain evidence="8">Expedition CK06-06</strain>
    </source>
</reference>
<sequence length="192" mass="21018">IARLMNQTGDKVEKRFWSRERYLQIVALLFVLTLCTILVLHRDKVAELGMYGYVGVFLISLITCSSIVVPVPGWIIVATLGAILNPVLVGVVSGVGGTIGEMTGYLLGYGGRLAVDKAGIYSRMVEWMKRWGSVTIFILALIPNPLFDIAGAAAGLLRFPLWKFLLFGAAGRIPKHILFAYIGVWGLQLLPL</sequence>
<comment type="subcellular location">
    <subcellularLocation>
        <location evidence="1">Cell membrane</location>
        <topology evidence="1">Multi-pass membrane protein</topology>
    </subcellularLocation>
</comment>
<dbReference type="InterPro" id="IPR032816">
    <property type="entry name" value="VTT_dom"/>
</dbReference>
<dbReference type="InterPro" id="IPR051311">
    <property type="entry name" value="DedA_domain"/>
</dbReference>
<evidence type="ECO:0000256" key="2">
    <source>
        <dbReference type="ARBA" id="ARBA00022475"/>
    </source>
</evidence>
<keyword evidence="5 6" id="KW-0472">Membrane</keyword>
<organism evidence="8">
    <name type="scientific">marine sediment metagenome</name>
    <dbReference type="NCBI Taxonomy" id="412755"/>
    <lineage>
        <taxon>unclassified sequences</taxon>
        <taxon>metagenomes</taxon>
        <taxon>ecological metagenomes</taxon>
    </lineage>
</organism>
<comment type="caution">
    <text evidence="8">The sequence shown here is derived from an EMBL/GenBank/DDBJ whole genome shotgun (WGS) entry which is preliminary data.</text>
</comment>
<evidence type="ECO:0000259" key="7">
    <source>
        <dbReference type="Pfam" id="PF09335"/>
    </source>
</evidence>
<name>X0VJX0_9ZZZZ</name>
<evidence type="ECO:0000256" key="4">
    <source>
        <dbReference type="ARBA" id="ARBA00022989"/>
    </source>
</evidence>
<proteinExistence type="predicted"/>
<feature type="transmembrane region" description="Helical" evidence="6">
    <location>
        <begin position="173"/>
        <end position="190"/>
    </location>
</feature>
<evidence type="ECO:0000256" key="5">
    <source>
        <dbReference type="ARBA" id="ARBA00023136"/>
    </source>
</evidence>
<feature type="transmembrane region" description="Helical" evidence="6">
    <location>
        <begin position="131"/>
        <end position="153"/>
    </location>
</feature>
<feature type="domain" description="VTT" evidence="7">
    <location>
        <begin position="71"/>
        <end position="183"/>
    </location>
</feature>
<keyword evidence="2" id="KW-1003">Cell membrane</keyword>
<dbReference type="AlphaFoldDB" id="X0VJX0"/>